<gene>
    <name evidence="8" type="ordered locus">BAD_1046</name>
</gene>
<evidence type="ECO:0000256" key="4">
    <source>
        <dbReference type="ARBA" id="ARBA00022692"/>
    </source>
</evidence>
<dbReference type="CDD" id="cd13134">
    <property type="entry name" value="MATE_like_8"/>
    <property type="match status" value="1"/>
</dbReference>
<name>A1A294_BIFAA</name>
<evidence type="ECO:0000256" key="3">
    <source>
        <dbReference type="ARBA" id="ARBA00022475"/>
    </source>
</evidence>
<evidence type="ECO:0000256" key="7">
    <source>
        <dbReference type="SAM" id="Phobius"/>
    </source>
</evidence>
<evidence type="ECO:0000256" key="1">
    <source>
        <dbReference type="ARBA" id="ARBA00004651"/>
    </source>
</evidence>
<feature type="transmembrane region" description="Helical" evidence="7">
    <location>
        <begin position="117"/>
        <end position="138"/>
    </location>
</feature>
<evidence type="ECO:0000313" key="9">
    <source>
        <dbReference type="Proteomes" id="UP000008702"/>
    </source>
</evidence>
<dbReference type="Pfam" id="PF01554">
    <property type="entry name" value="MatE"/>
    <property type="match status" value="2"/>
</dbReference>
<dbReference type="GO" id="GO:0005886">
    <property type="term" value="C:plasma membrane"/>
    <property type="evidence" value="ECO:0007669"/>
    <property type="project" value="UniProtKB-SubCell"/>
</dbReference>
<feature type="transmembrane region" description="Helical" evidence="7">
    <location>
        <begin position="416"/>
        <end position="442"/>
    </location>
</feature>
<dbReference type="Proteomes" id="UP000008702">
    <property type="component" value="Chromosome"/>
</dbReference>
<dbReference type="PANTHER" id="PTHR42925:SF2">
    <property type="entry name" value="NA+ DRIVEN MULTIDRUG EFFLUX PUMP"/>
    <property type="match status" value="1"/>
</dbReference>
<feature type="transmembrane region" description="Helical" evidence="7">
    <location>
        <begin position="192"/>
        <end position="212"/>
    </location>
</feature>
<dbReference type="InterPro" id="IPR002528">
    <property type="entry name" value="MATE_fam"/>
</dbReference>
<feature type="transmembrane region" description="Helical" evidence="7">
    <location>
        <begin position="251"/>
        <end position="274"/>
    </location>
</feature>
<evidence type="ECO:0008006" key="10">
    <source>
        <dbReference type="Google" id="ProtNLM"/>
    </source>
</evidence>
<evidence type="ECO:0000256" key="2">
    <source>
        <dbReference type="ARBA" id="ARBA00022448"/>
    </source>
</evidence>
<keyword evidence="3" id="KW-1003">Cell membrane</keyword>
<dbReference type="InterPro" id="IPR047135">
    <property type="entry name" value="YsiQ"/>
</dbReference>
<feature type="transmembrane region" description="Helical" evidence="7">
    <location>
        <begin position="454"/>
        <end position="482"/>
    </location>
</feature>
<feature type="transmembrane region" description="Helical" evidence="7">
    <location>
        <begin position="378"/>
        <end position="396"/>
    </location>
</feature>
<dbReference type="GO" id="GO:0015297">
    <property type="term" value="F:antiporter activity"/>
    <property type="evidence" value="ECO:0007669"/>
    <property type="project" value="InterPro"/>
</dbReference>
<organism evidence="8 9">
    <name type="scientific">Bifidobacterium adolescentis (strain ATCC 15703 / DSM 20083 / NCTC 11814 / E194a)</name>
    <dbReference type="NCBI Taxonomy" id="367928"/>
    <lineage>
        <taxon>Bacteria</taxon>
        <taxon>Bacillati</taxon>
        <taxon>Actinomycetota</taxon>
        <taxon>Actinomycetes</taxon>
        <taxon>Bifidobacteriales</taxon>
        <taxon>Bifidobacteriaceae</taxon>
        <taxon>Bifidobacterium</taxon>
    </lineage>
</organism>
<dbReference type="KEGG" id="bad:BAD_1046"/>
<evidence type="ECO:0000313" key="8">
    <source>
        <dbReference type="EMBL" id="BAF39827.1"/>
    </source>
</evidence>
<keyword evidence="5 7" id="KW-1133">Transmembrane helix</keyword>
<dbReference type="EMBL" id="AP009256">
    <property type="protein sequence ID" value="BAF39827.1"/>
    <property type="molecule type" value="Genomic_DNA"/>
</dbReference>
<reference evidence="8 9" key="1">
    <citation type="submission" date="2006-12" db="EMBL/GenBank/DDBJ databases">
        <title>Bifidobacterium adolescentis complete genome sequence.</title>
        <authorList>
            <person name="Suzuki T."/>
            <person name="Tsuda Y."/>
            <person name="Kanou N."/>
            <person name="Inoue T."/>
            <person name="Kumazaki K."/>
            <person name="Nagano S."/>
            <person name="Hirai S."/>
            <person name="Tanaka K."/>
            <person name="Watanabe K."/>
        </authorList>
    </citation>
    <scope>NUCLEOTIDE SEQUENCE [LARGE SCALE GENOMIC DNA]</scope>
    <source>
        <strain evidence="9">ATCC 15703 / DSM 20083 / NCTC 11814 / E194a</strain>
    </source>
</reference>
<dbReference type="HOGENOM" id="CLU_012893_5_1_11"/>
<sequence>MRTVNTGRARPPNTAHGRIRCKTSPNIRPNVGIRLVGLHIPTFSFARRLKRACIPMETIVRTIMPDREFLGHVFKLALPIAFQQLMLSLSSCADTLMLSGVGQNELAAVSLATQFQFLFSLFTAALTLGMSILVAQYWGAGNRDAVERVLGFVMLYAGMLSTAFFLAALLVPEQLMSIMTNDGTLIMLGARYLRISSLSYLFIGLSQMYLCLMKNTGSAVMGMTVSTVGVIVHVVLNAALIYGIGSLGIPALGIFGAAISTVISRAIELAWSVVATRRGPHLRLGHVLHPDGPLQKDFWKYSLPVLGNELVWGCGFTMYTVIMGHLGADAVAANSIANIVKDLLVCLSLGLGNAGGILVGNLLGRGDFRQAKVMGDRMCVLVAVVGTATGLLIVAARPLALQWANLTPEATRYLSVMLFVCAYYAACGCMTNLTIAGLFPAGGDAKFGLMCDAIVMWLIVVPVGLLAAFVFKLPVLVVYALLNTDECIKMVPALLHYRKYRWLRNVTR</sequence>
<proteinExistence type="predicted"/>
<dbReference type="PIRSF" id="PIRSF006603">
    <property type="entry name" value="DinF"/>
    <property type="match status" value="1"/>
</dbReference>
<dbReference type="InterPro" id="IPR048279">
    <property type="entry name" value="MdtK-like"/>
</dbReference>
<dbReference type="PaxDb" id="1680-BADO_1097"/>
<keyword evidence="2" id="KW-0813">Transport</keyword>
<comment type="subcellular location">
    <subcellularLocation>
        <location evidence="1">Cell membrane</location>
        <topology evidence="1">Multi-pass membrane protein</topology>
    </subcellularLocation>
</comment>
<dbReference type="STRING" id="367928.BAD_1046"/>
<keyword evidence="4 7" id="KW-0812">Transmembrane</keyword>
<keyword evidence="6 7" id="KW-0472">Membrane</keyword>
<feature type="transmembrane region" description="Helical" evidence="7">
    <location>
        <begin position="150"/>
        <end position="172"/>
    </location>
</feature>
<accession>A1A294</accession>
<dbReference type="AlphaFoldDB" id="A1A294"/>
<evidence type="ECO:0000256" key="6">
    <source>
        <dbReference type="ARBA" id="ARBA00023136"/>
    </source>
</evidence>
<dbReference type="GO" id="GO:0042910">
    <property type="term" value="F:xenobiotic transmembrane transporter activity"/>
    <property type="evidence" value="ECO:0007669"/>
    <property type="project" value="InterPro"/>
</dbReference>
<protein>
    <recommendedName>
        <fullName evidence="10">MATE family efflux transporter</fullName>
    </recommendedName>
</protein>
<keyword evidence="9" id="KW-1185">Reference proteome</keyword>
<dbReference type="NCBIfam" id="TIGR00797">
    <property type="entry name" value="matE"/>
    <property type="match status" value="1"/>
</dbReference>
<dbReference type="PANTHER" id="PTHR42925">
    <property type="entry name" value="MULTIDRUG AND TOXIN EFFLUX PROTEIN MATE FAMILY"/>
    <property type="match status" value="1"/>
</dbReference>
<evidence type="ECO:0000256" key="5">
    <source>
        <dbReference type="ARBA" id="ARBA00022989"/>
    </source>
</evidence>
<feature type="transmembrane region" description="Helical" evidence="7">
    <location>
        <begin position="219"/>
        <end position="245"/>
    </location>
</feature>